<comment type="cofactor">
    <cofactor evidence="1">
        <name>heme b</name>
        <dbReference type="ChEBI" id="CHEBI:60344"/>
    </cofactor>
</comment>
<organism evidence="9 10">
    <name type="scientific">Passalora fulva</name>
    <name type="common">Tomato leaf mold</name>
    <name type="synonym">Cladosporium fulvum</name>
    <dbReference type="NCBI Taxonomy" id="5499"/>
    <lineage>
        <taxon>Eukaryota</taxon>
        <taxon>Fungi</taxon>
        <taxon>Dikarya</taxon>
        <taxon>Ascomycota</taxon>
        <taxon>Pezizomycotina</taxon>
        <taxon>Dothideomycetes</taxon>
        <taxon>Dothideomycetidae</taxon>
        <taxon>Mycosphaerellales</taxon>
        <taxon>Mycosphaerellaceae</taxon>
        <taxon>Fulvia</taxon>
    </lineage>
</organism>
<keyword evidence="10" id="KW-1185">Reference proteome</keyword>
<dbReference type="PROSITE" id="PS51405">
    <property type="entry name" value="HEME_HALOPEROXIDASE"/>
    <property type="match status" value="1"/>
</dbReference>
<dbReference type="GeneID" id="71984571"/>
<evidence type="ECO:0000256" key="5">
    <source>
        <dbReference type="ARBA" id="ARBA00023002"/>
    </source>
</evidence>
<protein>
    <submittedName>
        <fullName evidence="9">Dothistromin biosynthesis peroxidase dotB</fullName>
    </submittedName>
</protein>
<dbReference type="EMBL" id="CP090166">
    <property type="protein sequence ID" value="UJO17019.1"/>
    <property type="molecule type" value="Genomic_DNA"/>
</dbReference>
<dbReference type="KEGG" id="ffu:CLAFUR5_04693"/>
<evidence type="ECO:0000256" key="7">
    <source>
        <dbReference type="ARBA" id="ARBA00025795"/>
    </source>
</evidence>
<evidence type="ECO:0000313" key="10">
    <source>
        <dbReference type="Proteomes" id="UP000756132"/>
    </source>
</evidence>
<evidence type="ECO:0000256" key="3">
    <source>
        <dbReference type="ARBA" id="ARBA00022617"/>
    </source>
</evidence>
<name>A0A9Q8LH08_PASFU</name>
<reference evidence="9" key="1">
    <citation type="submission" date="2021-12" db="EMBL/GenBank/DDBJ databases">
        <authorList>
            <person name="Zaccaron A."/>
            <person name="Stergiopoulos I."/>
        </authorList>
    </citation>
    <scope>NUCLEOTIDE SEQUENCE</scope>
    <source>
        <strain evidence="9">Race5_Kim</strain>
    </source>
</reference>
<accession>A0A9Q8LH08</accession>
<reference evidence="9" key="2">
    <citation type="journal article" date="2022" name="Microb. Genom.">
        <title>A chromosome-scale genome assembly of the tomato pathogen Cladosporium fulvum reveals a compartmentalized genome architecture and the presence of a dispensable chromosome.</title>
        <authorList>
            <person name="Zaccaron A.Z."/>
            <person name="Chen L.H."/>
            <person name="Samaras A."/>
            <person name="Stergiopoulos I."/>
        </authorList>
    </citation>
    <scope>NUCLEOTIDE SEQUENCE</scope>
    <source>
        <strain evidence="9">Race5_Kim</strain>
    </source>
</reference>
<evidence type="ECO:0000256" key="1">
    <source>
        <dbReference type="ARBA" id="ARBA00001970"/>
    </source>
</evidence>
<dbReference type="OMA" id="NTRWSIM"/>
<sequence length="429" mass="45299">MKFSAGLTLSAASYAAAWPMVAEMNAKMLEAELVKREEPPPRAPAFVIDRPNTGLPPRPFDAEDQFVDVRPGSGHEWAAPGPGDIRGQCPGLNAAANHGFLNRNGISTITQAIDGLGAAYAMAPTLSAFLAIVAVGLGGDPITQRWSIGGSFAPSLPLFPARGIAGTHNKYEGDASIMRGDAYLNGGNVGVLELRRFEHMWNLGETFGFAEAAAQSDYNTRWSIMNNPYYFSAPFSGLIAPAAHNLVINLMSNHSAEVPGGTLTREVLKSFFSVTGDAPGSFTWVKGHDRIPENWYRRNSADGHTIAEAVVDVNINNLAYPGTIRFGGNTGTVNSFAGVDLQDITGGAFNLADLADGNNGACFLLQASLAGFPDAFDPALGLLGSVLGWATQQLGPIGQNLGCPQLNMFNNNLFDSFLGASYTGNGQGQ</sequence>
<dbReference type="PANTHER" id="PTHR33577">
    <property type="entry name" value="STERIGMATOCYSTIN BIOSYNTHESIS PEROXIDASE STCC-RELATED"/>
    <property type="match status" value="1"/>
</dbReference>
<keyword evidence="2 9" id="KW-0575">Peroxidase</keyword>
<proteinExistence type="inferred from homology"/>
<dbReference type="Gene3D" id="1.10.489.10">
    <property type="entry name" value="Chloroperoxidase-like"/>
    <property type="match status" value="1"/>
</dbReference>
<keyword evidence="5" id="KW-0560">Oxidoreductase</keyword>
<dbReference type="PANTHER" id="PTHR33577:SF1">
    <property type="entry name" value="HEME HALOPEROXIDASE FAMILY PROFILE DOMAIN-CONTAINING PROTEIN"/>
    <property type="match status" value="1"/>
</dbReference>
<keyword evidence="3" id="KW-0349">Heme</keyword>
<gene>
    <name evidence="9" type="ORF">CLAFUR5_04693</name>
</gene>
<feature type="domain" description="Heme haloperoxidase family profile" evidence="8">
    <location>
        <begin position="73"/>
        <end position="311"/>
    </location>
</feature>
<dbReference type="Proteomes" id="UP000756132">
    <property type="component" value="Chromosome 4"/>
</dbReference>
<dbReference type="OrthoDB" id="407298at2759"/>
<evidence type="ECO:0000256" key="2">
    <source>
        <dbReference type="ARBA" id="ARBA00022559"/>
    </source>
</evidence>
<comment type="similarity">
    <text evidence="7">Belongs to the chloroperoxidase family.</text>
</comment>
<evidence type="ECO:0000313" key="9">
    <source>
        <dbReference type="EMBL" id="UJO17019.1"/>
    </source>
</evidence>
<keyword evidence="4" id="KW-0479">Metal-binding</keyword>
<evidence type="ECO:0000256" key="4">
    <source>
        <dbReference type="ARBA" id="ARBA00022723"/>
    </source>
</evidence>
<evidence type="ECO:0000259" key="8">
    <source>
        <dbReference type="PROSITE" id="PS51405"/>
    </source>
</evidence>
<dbReference type="AlphaFoldDB" id="A0A9Q8LH08"/>
<dbReference type="Pfam" id="PF01328">
    <property type="entry name" value="Peroxidase_2"/>
    <property type="match status" value="1"/>
</dbReference>
<evidence type="ECO:0000256" key="6">
    <source>
        <dbReference type="ARBA" id="ARBA00023004"/>
    </source>
</evidence>
<dbReference type="RefSeq" id="XP_047761385.1">
    <property type="nucleotide sequence ID" value="XM_047903841.1"/>
</dbReference>
<dbReference type="SUPFAM" id="SSF47571">
    <property type="entry name" value="Cloroperoxidase"/>
    <property type="match status" value="1"/>
</dbReference>
<dbReference type="GO" id="GO:0046872">
    <property type="term" value="F:metal ion binding"/>
    <property type="evidence" value="ECO:0007669"/>
    <property type="project" value="UniProtKB-KW"/>
</dbReference>
<dbReference type="InterPro" id="IPR036851">
    <property type="entry name" value="Chloroperoxidase-like_sf"/>
</dbReference>
<dbReference type="InterPro" id="IPR000028">
    <property type="entry name" value="Chloroperoxidase"/>
</dbReference>
<keyword evidence="6" id="KW-0408">Iron</keyword>
<dbReference type="GO" id="GO:0004601">
    <property type="term" value="F:peroxidase activity"/>
    <property type="evidence" value="ECO:0007669"/>
    <property type="project" value="UniProtKB-KW"/>
</dbReference>